<dbReference type="VEuPathDB" id="FungiDB:EYZ11_009846"/>
<feature type="DNA-binding region" description="Homeobox" evidence="4">
    <location>
        <begin position="83"/>
        <end position="145"/>
    </location>
</feature>
<proteinExistence type="predicted"/>
<evidence type="ECO:0000256" key="4">
    <source>
        <dbReference type="PROSITE-ProRule" id="PRU00108"/>
    </source>
</evidence>
<dbReference type="EMBL" id="QUQM01000006">
    <property type="protein sequence ID" value="KAA8645109.1"/>
    <property type="molecule type" value="Genomic_DNA"/>
</dbReference>
<feature type="region of interest" description="Disordered" evidence="5">
    <location>
        <begin position="39"/>
        <end position="63"/>
    </location>
</feature>
<dbReference type="GO" id="GO:0003677">
    <property type="term" value="F:DNA binding"/>
    <property type="evidence" value="ECO:0007669"/>
    <property type="project" value="UniProtKB-UniRule"/>
</dbReference>
<keyword evidence="1 4" id="KW-0238">DNA-binding</keyword>
<comment type="subcellular location">
    <subcellularLocation>
        <location evidence="4">Nucleus</location>
    </subcellularLocation>
</comment>
<evidence type="ECO:0000313" key="7">
    <source>
        <dbReference type="EMBL" id="KAA8645109.1"/>
    </source>
</evidence>
<dbReference type="GO" id="GO:0006355">
    <property type="term" value="P:regulation of DNA-templated transcription"/>
    <property type="evidence" value="ECO:0007669"/>
    <property type="project" value="InterPro"/>
</dbReference>
<dbReference type="GeneID" id="54332027"/>
<protein>
    <recommendedName>
        <fullName evidence="6">Homeobox domain-containing protein</fullName>
    </recommendedName>
</protein>
<dbReference type="InterPro" id="IPR001356">
    <property type="entry name" value="HD"/>
</dbReference>
<evidence type="ECO:0000256" key="3">
    <source>
        <dbReference type="ARBA" id="ARBA00023242"/>
    </source>
</evidence>
<dbReference type="InterPro" id="IPR050224">
    <property type="entry name" value="TALE_homeobox"/>
</dbReference>
<name>A0A5M9ML02_9EURO</name>
<dbReference type="VEuPathDB" id="FungiDB:EYZ11_005888"/>
<feature type="domain" description="Homeobox" evidence="6">
    <location>
        <begin position="81"/>
        <end position="144"/>
    </location>
</feature>
<dbReference type="OrthoDB" id="5399138at2759"/>
<dbReference type="PROSITE" id="PS50071">
    <property type="entry name" value="HOMEOBOX_2"/>
    <property type="match status" value="1"/>
</dbReference>
<feature type="compositionally biased region" description="Polar residues" evidence="5">
    <location>
        <begin position="147"/>
        <end position="163"/>
    </location>
</feature>
<dbReference type="SMART" id="SM00389">
    <property type="entry name" value="HOX"/>
    <property type="match status" value="1"/>
</dbReference>
<evidence type="ECO:0000313" key="8">
    <source>
        <dbReference type="Proteomes" id="UP000324241"/>
    </source>
</evidence>
<dbReference type="Gene3D" id="1.10.10.60">
    <property type="entry name" value="Homeodomain-like"/>
    <property type="match status" value="1"/>
</dbReference>
<sequence length="451" mass="51267">MRLINLSSDSSSCAGYKTKNLELLPTNDAQCGYYEFQTRPDLTDSGSKEPKGIPEPQTKSPNKEITFSSVFPGEQIVLVSDCDRKSSTRLPKPAVRILRNWLAENAHHPYLTEGDTQYLLQETGLTKTQIRYWLANSRKRKKLPHPSNLTPQPTEASSATQPNSGCLSWTPLQRWQNSPPEDEPALLSDVYQALVDRPGDYNMGPSLPEMTIDGATICAFCGASDPDVDHIESHDYSKCQGKLPQDRMFNRKDNLVQHLKLSHSAEFQPHMESWLVSIQEIRSRCGFCDSVFSTWKERNDHLSEHFKAGFNMLQWHGDWGFEQHVQEFVKNAMPPYLIGQESSTLDPWRPAFLPEDWDLASGQNSWANNHPEAFKLLYDHLLEYIIRQSMNGTFPSDNMIQNEARRLVYGSEDDWNQTSADNSIWLNVLKNDSRIAGLREYTDASPTAIGP</sequence>
<feature type="region of interest" description="Disordered" evidence="5">
    <location>
        <begin position="141"/>
        <end position="163"/>
    </location>
</feature>
<keyword evidence="2 4" id="KW-0371">Homeobox</keyword>
<dbReference type="CDD" id="cd00086">
    <property type="entry name" value="homeodomain"/>
    <property type="match status" value="1"/>
</dbReference>
<dbReference type="RefSeq" id="XP_033424470.1">
    <property type="nucleotide sequence ID" value="XM_033573918.1"/>
</dbReference>
<dbReference type="Pfam" id="PF05920">
    <property type="entry name" value="Homeobox_KN"/>
    <property type="match status" value="1"/>
</dbReference>
<keyword evidence="3 4" id="KW-0539">Nucleus</keyword>
<dbReference type="InterPro" id="IPR008422">
    <property type="entry name" value="KN_HD"/>
</dbReference>
<organism evidence="7 8">
    <name type="scientific">Aspergillus tanneri</name>
    <dbReference type="NCBI Taxonomy" id="1220188"/>
    <lineage>
        <taxon>Eukaryota</taxon>
        <taxon>Fungi</taxon>
        <taxon>Dikarya</taxon>
        <taxon>Ascomycota</taxon>
        <taxon>Pezizomycotina</taxon>
        <taxon>Eurotiomycetes</taxon>
        <taxon>Eurotiomycetidae</taxon>
        <taxon>Eurotiales</taxon>
        <taxon>Aspergillaceae</taxon>
        <taxon>Aspergillus</taxon>
        <taxon>Aspergillus subgen. Circumdati</taxon>
    </lineage>
</organism>
<accession>A0A5M9ML02</accession>
<reference evidence="7 8" key="1">
    <citation type="submission" date="2019-08" db="EMBL/GenBank/DDBJ databases">
        <title>The genome sequence of a newly discovered highly antifungal drug resistant Aspergillus species, Aspergillus tanneri NIH 1004.</title>
        <authorList>
            <person name="Mounaud S."/>
            <person name="Singh I."/>
            <person name="Joardar V."/>
            <person name="Pakala S."/>
            <person name="Pakala S."/>
            <person name="Venepally P."/>
            <person name="Chung J.K."/>
            <person name="Losada L."/>
            <person name="Nierman W.C."/>
        </authorList>
    </citation>
    <scope>NUCLEOTIDE SEQUENCE [LARGE SCALE GENOMIC DNA]</scope>
    <source>
        <strain evidence="7 8">NIH1004</strain>
    </source>
</reference>
<dbReference type="Proteomes" id="UP000324241">
    <property type="component" value="Unassembled WGS sequence"/>
</dbReference>
<dbReference type="SUPFAM" id="SSF46689">
    <property type="entry name" value="Homeodomain-like"/>
    <property type="match status" value="1"/>
</dbReference>
<evidence type="ECO:0000256" key="1">
    <source>
        <dbReference type="ARBA" id="ARBA00023125"/>
    </source>
</evidence>
<dbReference type="InterPro" id="IPR009057">
    <property type="entry name" value="Homeodomain-like_sf"/>
</dbReference>
<dbReference type="GO" id="GO:0005634">
    <property type="term" value="C:nucleus"/>
    <property type="evidence" value="ECO:0007669"/>
    <property type="project" value="UniProtKB-SubCell"/>
</dbReference>
<evidence type="ECO:0000256" key="5">
    <source>
        <dbReference type="SAM" id="MobiDB-lite"/>
    </source>
</evidence>
<gene>
    <name evidence="7" type="ORF">ATNIH1004_009325</name>
</gene>
<comment type="caution">
    <text evidence="7">The sequence shown here is derived from an EMBL/GenBank/DDBJ whole genome shotgun (WGS) entry which is preliminary data.</text>
</comment>
<evidence type="ECO:0000259" key="6">
    <source>
        <dbReference type="PROSITE" id="PS50071"/>
    </source>
</evidence>
<evidence type="ECO:0000256" key="2">
    <source>
        <dbReference type="ARBA" id="ARBA00023155"/>
    </source>
</evidence>
<dbReference type="PANTHER" id="PTHR11850">
    <property type="entry name" value="HOMEOBOX PROTEIN TRANSCRIPTION FACTORS"/>
    <property type="match status" value="1"/>
</dbReference>
<dbReference type="AlphaFoldDB" id="A0A5M9ML02"/>